<keyword evidence="2" id="KW-0813">Transport</keyword>
<dbReference type="InterPro" id="IPR017871">
    <property type="entry name" value="ABC_transporter-like_CS"/>
</dbReference>
<dbReference type="AlphaFoldDB" id="A0A645DWZ1"/>
<comment type="caution">
    <text evidence="12">The sequence shown here is derived from an EMBL/GenBank/DDBJ whole genome shotgun (WGS) entry which is preliminary data.</text>
</comment>
<dbReference type="FunFam" id="3.40.50.300:FF:000854">
    <property type="entry name" value="Multidrug ABC transporter ATP-binding protein"/>
    <property type="match status" value="1"/>
</dbReference>
<dbReference type="InterPro" id="IPR011527">
    <property type="entry name" value="ABC1_TM_dom"/>
</dbReference>
<keyword evidence="6 12" id="KW-0067">ATP-binding</keyword>
<dbReference type="InterPro" id="IPR039421">
    <property type="entry name" value="Type_1_exporter"/>
</dbReference>
<keyword evidence="5" id="KW-0547">Nucleotide-binding</keyword>
<dbReference type="SMART" id="SM00382">
    <property type="entry name" value="AAA"/>
    <property type="match status" value="1"/>
</dbReference>
<feature type="transmembrane region" description="Helical" evidence="9">
    <location>
        <begin position="40"/>
        <end position="61"/>
    </location>
</feature>
<evidence type="ECO:0000256" key="5">
    <source>
        <dbReference type="ARBA" id="ARBA00022741"/>
    </source>
</evidence>
<dbReference type="GO" id="GO:0005524">
    <property type="term" value="F:ATP binding"/>
    <property type="evidence" value="ECO:0007669"/>
    <property type="project" value="UniProtKB-KW"/>
</dbReference>
<comment type="subcellular location">
    <subcellularLocation>
        <location evidence="1">Cell membrane</location>
        <topology evidence="1">Multi-pass membrane protein</topology>
    </subcellularLocation>
</comment>
<evidence type="ECO:0000256" key="4">
    <source>
        <dbReference type="ARBA" id="ARBA00022692"/>
    </source>
</evidence>
<protein>
    <submittedName>
        <fullName evidence="12">Putative ABC transporter ATP-binding protein</fullName>
    </submittedName>
</protein>
<dbReference type="InterPro" id="IPR003593">
    <property type="entry name" value="AAA+_ATPase"/>
</dbReference>
<evidence type="ECO:0000259" key="11">
    <source>
        <dbReference type="PROSITE" id="PS50929"/>
    </source>
</evidence>
<gene>
    <name evidence="12" type="ORF">SDC9_141182</name>
</gene>
<dbReference type="Gene3D" id="1.20.1560.10">
    <property type="entry name" value="ABC transporter type 1, transmembrane domain"/>
    <property type="match status" value="1"/>
</dbReference>
<dbReference type="PANTHER" id="PTHR43394:SF1">
    <property type="entry name" value="ATP-BINDING CASSETTE SUB-FAMILY B MEMBER 10, MITOCHONDRIAL"/>
    <property type="match status" value="1"/>
</dbReference>
<evidence type="ECO:0000256" key="7">
    <source>
        <dbReference type="ARBA" id="ARBA00022989"/>
    </source>
</evidence>
<evidence type="ECO:0000313" key="12">
    <source>
        <dbReference type="EMBL" id="MPM94040.1"/>
    </source>
</evidence>
<dbReference type="PROSITE" id="PS50929">
    <property type="entry name" value="ABC_TM1F"/>
    <property type="match status" value="1"/>
</dbReference>
<dbReference type="InterPro" id="IPR036640">
    <property type="entry name" value="ABC1_TM_sf"/>
</dbReference>
<dbReference type="PANTHER" id="PTHR43394">
    <property type="entry name" value="ATP-DEPENDENT PERMEASE MDL1, MITOCHONDRIAL"/>
    <property type="match status" value="1"/>
</dbReference>
<evidence type="ECO:0000256" key="6">
    <source>
        <dbReference type="ARBA" id="ARBA00022840"/>
    </source>
</evidence>
<keyword evidence="7 9" id="KW-1133">Transmembrane helix</keyword>
<organism evidence="12">
    <name type="scientific">bioreactor metagenome</name>
    <dbReference type="NCBI Taxonomy" id="1076179"/>
    <lineage>
        <taxon>unclassified sequences</taxon>
        <taxon>metagenomes</taxon>
        <taxon>ecological metagenomes</taxon>
    </lineage>
</organism>
<dbReference type="Gene3D" id="3.40.50.300">
    <property type="entry name" value="P-loop containing nucleotide triphosphate hydrolases"/>
    <property type="match status" value="1"/>
</dbReference>
<sequence>MALMMPIMMLIMNGITLLIVWVGAHQVSEGAIQVGDMMAFIQYAMQIIMSFLMISMVSIMLPRATVSVERIGEVLDCETMIRDRENPKGFDEGKKGLVEFRDVSFRYPGAQEDVLSGIRFTAKPGQTTAIVGSTGSGKTTLVNLIPRFYDVTEGRILVEGTDIREVSSHDLREKIGYIPQKAVLFSGTIESNLTYGVQEASEEELKKAVEIAQASEFIETKPEGYSANISQGGMNVSGGQKQRLSIARALVKKPEIYLFDDSFSALDFKTDAKLRKALKEETGGSTVIIVAQRISTVMQADLIIVLDEGKVVGEGTHRELLTTCEVYRQIALSQLSKEELSK</sequence>
<dbReference type="Pfam" id="PF00005">
    <property type="entry name" value="ABC_tran"/>
    <property type="match status" value="1"/>
</dbReference>
<accession>A0A645DWZ1</accession>
<dbReference type="GO" id="GO:0015421">
    <property type="term" value="F:ABC-type oligopeptide transporter activity"/>
    <property type="evidence" value="ECO:0007669"/>
    <property type="project" value="TreeGrafter"/>
</dbReference>
<evidence type="ECO:0000256" key="1">
    <source>
        <dbReference type="ARBA" id="ARBA00004651"/>
    </source>
</evidence>
<dbReference type="InterPro" id="IPR027417">
    <property type="entry name" value="P-loop_NTPase"/>
</dbReference>
<dbReference type="GO" id="GO:0005886">
    <property type="term" value="C:plasma membrane"/>
    <property type="evidence" value="ECO:0007669"/>
    <property type="project" value="UniProtKB-SubCell"/>
</dbReference>
<evidence type="ECO:0000256" key="3">
    <source>
        <dbReference type="ARBA" id="ARBA00022475"/>
    </source>
</evidence>
<keyword evidence="4 9" id="KW-0812">Transmembrane</keyword>
<evidence type="ECO:0000256" key="2">
    <source>
        <dbReference type="ARBA" id="ARBA00022448"/>
    </source>
</evidence>
<dbReference type="InterPro" id="IPR003439">
    <property type="entry name" value="ABC_transporter-like_ATP-bd"/>
</dbReference>
<name>A0A645DWZ1_9ZZZZ</name>
<dbReference type="GO" id="GO:0016887">
    <property type="term" value="F:ATP hydrolysis activity"/>
    <property type="evidence" value="ECO:0007669"/>
    <property type="project" value="InterPro"/>
</dbReference>
<evidence type="ECO:0000259" key="10">
    <source>
        <dbReference type="PROSITE" id="PS50893"/>
    </source>
</evidence>
<keyword evidence="3" id="KW-1003">Cell membrane</keyword>
<dbReference type="PROSITE" id="PS00211">
    <property type="entry name" value="ABC_TRANSPORTER_1"/>
    <property type="match status" value="1"/>
</dbReference>
<proteinExistence type="predicted"/>
<dbReference type="SUPFAM" id="SSF90123">
    <property type="entry name" value="ABC transporter transmembrane region"/>
    <property type="match status" value="1"/>
</dbReference>
<evidence type="ECO:0000256" key="9">
    <source>
        <dbReference type="SAM" id="Phobius"/>
    </source>
</evidence>
<reference evidence="12" key="1">
    <citation type="submission" date="2019-08" db="EMBL/GenBank/DDBJ databases">
        <authorList>
            <person name="Kucharzyk K."/>
            <person name="Murdoch R.W."/>
            <person name="Higgins S."/>
            <person name="Loffler F."/>
        </authorList>
    </citation>
    <scope>NUCLEOTIDE SEQUENCE</scope>
</reference>
<feature type="domain" description="ABC transmembrane type-1" evidence="11">
    <location>
        <begin position="2"/>
        <end position="63"/>
    </location>
</feature>
<dbReference type="PROSITE" id="PS50893">
    <property type="entry name" value="ABC_TRANSPORTER_2"/>
    <property type="match status" value="1"/>
</dbReference>
<dbReference type="SUPFAM" id="SSF52540">
    <property type="entry name" value="P-loop containing nucleoside triphosphate hydrolases"/>
    <property type="match status" value="1"/>
</dbReference>
<dbReference type="EMBL" id="VSSQ01040742">
    <property type="protein sequence ID" value="MPM94040.1"/>
    <property type="molecule type" value="Genomic_DNA"/>
</dbReference>
<feature type="domain" description="ABC transporter" evidence="10">
    <location>
        <begin position="98"/>
        <end position="333"/>
    </location>
</feature>
<keyword evidence="8 9" id="KW-0472">Membrane</keyword>
<evidence type="ECO:0000256" key="8">
    <source>
        <dbReference type="ARBA" id="ARBA00023136"/>
    </source>
</evidence>